<accession>A0A537KGL9</accession>
<evidence type="ECO:0008006" key="3">
    <source>
        <dbReference type="Google" id="ProtNLM"/>
    </source>
</evidence>
<sequence length="108" mass="11628">MKPWAILASTLLVGLAIGVGGTLLLPPAIEPYLVSALRAPRRPVEGQVIGKQREEGHVLLKVQTDDALILTTFTKKVPEIDLLVEQGDSIILALPNTGPFVDDPVIER</sequence>
<feature type="non-terminal residue" evidence="1">
    <location>
        <position position="108"/>
    </location>
</feature>
<proteinExistence type="predicted"/>
<name>A0A537KGL9_9BACT</name>
<reference evidence="1 2" key="1">
    <citation type="journal article" date="2019" name="Nat. Microbiol.">
        <title>Mediterranean grassland soil C-N compound turnover is dependent on rainfall and depth, and is mediated by genomically divergent microorganisms.</title>
        <authorList>
            <person name="Diamond S."/>
            <person name="Andeer P.F."/>
            <person name="Li Z."/>
            <person name="Crits-Christoph A."/>
            <person name="Burstein D."/>
            <person name="Anantharaman K."/>
            <person name="Lane K.R."/>
            <person name="Thomas B.C."/>
            <person name="Pan C."/>
            <person name="Northen T.R."/>
            <person name="Banfield J.F."/>
        </authorList>
    </citation>
    <scope>NUCLEOTIDE SEQUENCE [LARGE SCALE GENOMIC DNA]</scope>
    <source>
        <strain evidence="1">NP_4</strain>
    </source>
</reference>
<comment type="caution">
    <text evidence="1">The sequence shown here is derived from an EMBL/GenBank/DDBJ whole genome shotgun (WGS) entry which is preliminary data.</text>
</comment>
<protein>
    <recommendedName>
        <fullName evidence="3">DUF5666 domain-containing protein</fullName>
    </recommendedName>
</protein>
<dbReference type="AlphaFoldDB" id="A0A537KGL9"/>
<dbReference type="EMBL" id="VBAL01000310">
    <property type="protein sequence ID" value="TMI94911.1"/>
    <property type="molecule type" value="Genomic_DNA"/>
</dbReference>
<evidence type="ECO:0000313" key="2">
    <source>
        <dbReference type="Proteomes" id="UP000319353"/>
    </source>
</evidence>
<evidence type="ECO:0000313" key="1">
    <source>
        <dbReference type="EMBL" id="TMI94911.1"/>
    </source>
</evidence>
<organism evidence="1 2">
    <name type="scientific">Candidatus Segetimicrobium genomatis</name>
    <dbReference type="NCBI Taxonomy" id="2569760"/>
    <lineage>
        <taxon>Bacteria</taxon>
        <taxon>Bacillati</taxon>
        <taxon>Candidatus Sysuimicrobiota</taxon>
        <taxon>Candidatus Sysuimicrobiia</taxon>
        <taxon>Candidatus Sysuimicrobiales</taxon>
        <taxon>Candidatus Segetimicrobiaceae</taxon>
        <taxon>Candidatus Segetimicrobium</taxon>
    </lineage>
</organism>
<dbReference type="Proteomes" id="UP000319353">
    <property type="component" value="Unassembled WGS sequence"/>
</dbReference>
<gene>
    <name evidence="1" type="ORF">E6H01_14710</name>
</gene>